<feature type="compositionally biased region" description="Acidic residues" evidence="1">
    <location>
        <begin position="12"/>
        <end position="23"/>
    </location>
</feature>
<evidence type="ECO:0000313" key="3">
    <source>
        <dbReference type="Proteomes" id="UP000544331"/>
    </source>
</evidence>
<evidence type="ECO:0000256" key="1">
    <source>
        <dbReference type="SAM" id="MobiDB-lite"/>
    </source>
</evidence>
<feature type="region of interest" description="Disordered" evidence="1">
    <location>
        <begin position="1"/>
        <end position="91"/>
    </location>
</feature>
<sequence length="121" mass="13028">MDGAASTPKSVEEEEDEYQDEYLDTAAEGAWTDEDTDVENTDAEDDMDADNYSVFSGEEDHEDSNEASEGIQIPSDSAGHLDFAAAEAGEDDASAQAGFYEELLQDVFGLSVSLPLYSVPN</sequence>
<keyword evidence="3" id="KW-1185">Reference proteome</keyword>
<evidence type="ECO:0000313" key="2">
    <source>
        <dbReference type="EMBL" id="KAF5708617.1"/>
    </source>
</evidence>
<accession>A0A8H5YC64</accession>
<dbReference type="OrthoDB" id="10537113at2759"/>
<dbReference type="Proteomes" id="UP000544331">
    <property type="component" value="Unassembled WGS sequence"/>
</dbReference>
<reference evidence="2 3" key="1">
    <citation type="submission" date="2020-05" db="EMBL/GenBank/DDBJ databases">
        <title>Identification and distribution of gene clusters putatively required for synthesis of sphingolipid metabolism inhibitors in phylogenetically diverse species of the filamentous fungus Fusarium.</title>
        <authorList>
            <person name="Kim H.-S."/>
            <person name="Busman M."/>
            <person name="Brown D.W."/>
            <person name="Divon H."/>
            <person name="Uhlig S."/>
            <person name="Proctor R.H."/>
        </authorList>
    </citation>
    <scope>NUCLEOTIDE SEQUENCE [LARGE SCALE GENOMIC DNA]</scope>
    <source>
        <strain evidence="2 3">NRRL 66235</strain>
    </source>
</reference>
<dbReference type="AlphaFoldDB" id="A0A8H5YC64"/>
<gene>
    <name evidence="2" type="ORF">FMUND_10529</name>
</gene>
<feature type="compositionally biased region" description="Acidic residues" evidence="1">
    <location>
        <begin position="57"/>
        <end position="66"/>
    </location>
</feature>
<organism evidence="2 3">
    <name type="scientific">Fusarium mundagurra</name>
    <dbReference type="NCBI Taxonomy" id="1567541"/>
    <lineage>
        <taxon>Eukaryota</taxon>
        <taxon>Fungi</taxon>
        <taxon>Dikarya</taxon>
        <taxon>Ascomycota</taxon>
        <taxon>Pezizomycotina</taxon>
        <taxon>Sordariomycetes</taxon>
        <taxon>Hypocreomycetidae</taxon>
        <taxon>Hypocreales</taxon>
        <taxon>Nectriaceae</taxon>
        <taxon>Fusarium</taxon>
        <taxon>Fusarium fujikuroi species complex</taxon>
    </lineage>
</organism>
<proteinExistence type="predicted"/>
<dbReference type="EMBL" id="JAAOAN010000382">
    <property type="protein sequence ID" value="KAF5708617.1"/>
    <property type="molecule type" value="Genomic_DNA"/>
</dbReference>
<name>A0A8H5YC64_9HYPO</name>
<comment type="caution">
    <text evidence="2">The sequence shown here is derived from an EMBL/GenBank/DDBJ whole genome shotgun (WGS) entry which is preliminary data.</text>
</comment>
<protein>
    <submittedName>
        <fullName evidence="2">Uncharacterized protein</fullName>
    </submittedName>
</protein>
<feature type="compositionally biased region" description="Acidic residues" evidence="1">
    <location>
        <begin position="31"/>
        <end position="49"/>
    </location>
</feature>